<dbReference type="STRING" id="382638.Hac_1610"/>
<name>Q17VK7_HELAH</name>
<evidence type="ECO:0000313" key="2">
    <source>
        <dbReference type="Proteomes" id="UP000000775"/>
    </source>
</evidence>
<sequence length="89" mass="10477">MKKHGKNPNELIEGLLLTKPKKISLRESNLKELQRLKRKNKSTLARLIRLAFLSGLKQFQRENLLVHLALSEFESFLEVLEAKNQRKRK</sequence>
<accession>Q17VK7</accession>
<dbReference type="EMBL" id="AM260522">
    <property type="protein sequence ID" value="CAK00319.1"/>
    <property type="molecule type" value="Genomic_DNA"/>
</dbReference>
<keyword evidence="2" id="KW-1185">Reference proteome</keyword>
<reference evidence="1 2" key="1">
    <citation type="journal article" date="2006" name="PLoS Genet.">
        <title>Who ate whom? Adaptive Helicobacter genomic changes that accompanied a host jump from early humans to large felines.</title>
        <authorList>
            <person name="Eppinger M."/>
            <person name="Baar C."/>
            <person name="Linz B."/>
            <person name="Raddatz G."/>
            <person name="Lanz C."/>
            <person name="Keller H."/>
            <person name="Morelli G."/>
            <person name="Gressmann H."/>
            <person name="Achtman M."/>
            <person name="Schuster S.C."/>
        </authorList>
    </citation>
    <scope>NUCLEOTIDE SEQUENCE [LARGE SCALE GENOMIC DNA]</scope>
    <source>
        <strain evidence="1 2">Sheeba</strain>
    </source>
</reference>
<gene>
    <name evidence="1" type="primary">Hac prophage II orf7</name>
    <name evidence="1" type="ordered locus">Hac_1610</name>
</gene>
<proteinExistence type="predicted"/>
<dbReference type="HOGENOM" id="CLU_183672_0_0_7"/>
<dbReference type="KEGG" id="hac:Hac_1610"/>
<dbReference type="GeneID" id="91961779"/>
<dbReference type="AlphaFoldDB" id="Q17VK7"/>
<protein>
    <submittedName>
        <fullName evidence="1">Uncharacterized protein</fullName>
    </submittedName>
</protein>
<dbReference type="RefSeq" id="WP_011578402.1">
    <property type="nucleotide sequence ID" value="NC_008229.1"/>
</dbReference>
<dbReference type="BioCyc" id="HACI382638:HAC_RS06820-MONOMER"/>
<evidence type="ECO:0000313" key="1">
    <source>
        <dbReference type="EMBL" id="CAK00319.1"/>
    </source>
</evidence>
<organism evidence="1 2">
    <name type="scientific">Helicobacter acinonychis (strain Sheeba)</name>
    <dbReference type="NCBI Taxonomy" id="382638"/>
    <lineage>
        <taxon>Bacteria</taxon>
        <taxon>Pseudomonadati</taxon>
        <taxon>Campylobacterota</taxon>
        <taxon>Epsilonproteobacteria</taxon>
        <taxon>Campylobacterales</taxon>
        <taxon>Helicobacteraceae</taxon>
        <taxon>Helicobacter</taxon>
    </lineage>
</organism>
<dbReference type="Proteomes" id="UP000000775">
    <property type="component" value="Chromosome"/>
</dbReference>